<dbReference type="PANTHER" id="PTHR42742:SF3">
    <property type="entry name" value="FRUCTOKINASE"/>
    <property type="match status" value="1"/>
</dbReference>
<dbReference type="CDD" id="cd07010">
    <property type="entry name" value="cupin_PMI_type_I_N_bac"/>
    <property type="match status" value="1"/>
</dbReference>
<dbReference type="EMBL" id="CWGI01000001">
    <property type="protein sequence ID" value="CRX37267.1"/>
    <property type="molecule type" value="Genomic_DNA"/>
</dbReference>
<feature type="binding site" evidence="3">
    <location>
        <position position="111"/>
    </location>
    <ligand>
        <name>Zn(2+)</name>
        <dbReference type="ChEBI" id="CHEBI:29105"/>
    </ligand>
</feature>
<dbReference type="GO" id="GO:0005975">
    <property type="term" value="P:carbohydrate metabolic process"/>
    <property type="evidence" value="ECO:0007669"/>
    <property type="project" value="InterPro"/>
</dbReference>
<feature type="domain" description="Phosphomannose isomerase type I catalytic" evidence="5">
    <location>
        <begin position="2"/>
        <end position="104"/>
    </location>
</feature>
<dbReference type="Proteomes" id="UP000242141">
    <property type="component" value="Unassembled WGS sequence"/>
</dbReference>
<feature type="binding site" evidence="3">
    <location>
        <position position="167"/>
    </location>
    <ligand>
        <name>Zn(2+)</name>
        <dbReference type="ChEBI" id="CHEBI:29105"/>
    </ligand>
</feature>
<sequence length="312" mass="36598">MILKLKPHFVEKIWGGNKIKEIFSLATDQKIGEAWIASGIKDNQSIILKNKEEIELNAFYKNNKKLFNNYKTADFPLLIKFLDAKEDLSIQVHPNNKQAQELENYPYGKSEAWYILNLEKNHEIIIGLKTTDLNQLKKINKDNWEKIINIRKVKIGNVFDIKPGTVHAIRSGTFVYEIQQPSDITYRIYDYDRLEQNGKKRELHLEKSIKVVKDYQNNESDYKSEVNFLNLRILQLINNEIFNLQKWHIFDNSEIKLNADERNFLIVTAIKGKGKINQIEILPFETLILTYDELKKITLEGNFEMLVANPKN</sequence>
<dbReference type="Pfam" id="PF20511">
    <property type="entry name" value="PMI_typeI_cat"/>
    <property type="match status" value="1"/>
</dbReference>
<dbReference type="InterPro" id="IPR014628">
    <property type="entry name" value="Man6P_isomerase_Firm_short"/>
</dbReference>
<keyword evidence="1 3" id="KW-0479">Metal-binding</keyword>
<dbReference type="InterPro" id="IPR014710">
    <property type="entry name" value="RmlC-like_jellyroll"/>
</dbReference>
<keyword evidence="7" id="KW-1185">Reference proteome</keyword>
<keyword evidence="6" id="KW-0413">Isomerase</keyword>
<gene>
    <name evidence="6" type="ORF">HEPPS_04970</name>
</gene>
<dbReference type="AlphaFoldDB" id="A0A0G7ZM51"/>
<keyword evidence="2 3" id="KW-0862">Zinc</keyword>
<name>A0A0G7ZM51_9MOLU</name>
<dbReference type="PIRSF" id="PIRSF036894">
    <property type="entry name" value="PMI_Firm_short"/>
    <property type="match status" value="1"/>
</dbReference>
<accession>A0A0G7ZM51</accession>
<evidence type="ECO:0000256" key="2">
    <source>
        <dbReference type="ARBA" id="ARBA00022833"/>
    </source>
</evidence>
<feature type="binding site" evidence="3">
    <location>
        <position position="93"/>
    </location>
    <ligand>
        <name>Zn(2+)</name>
        <dbReference type="ChEBI" id="CHEBI:29105"/>
    </ligand>
</feature>
<dbReference type="Gene3D" id="2.60.120.10">
    <property type="entry name" value="Jelly Rolls"/>
    <property type="match status" value="2"/>
</dbReference>
<dbReference type="InterPro" id="IPR046457">
    <property type="entry name" value="PMI_typeI_cat"/>
</dbReference>
<evidence type="ECO:0000313" key="7">
    <source>
        <dbReference type="Proteomes" id="UP000242141"/>
    </source>
</evidence>
<reference evidence="7" key="1">
    <citation type="submission" date="2015-05" db="EMBL/GenBank/DDBJ databases">
        <authorList>
            <person name="Collingro A."/>
        </authorList>
    </citation>
    <scope>NUCLEOTIDE SEQUENCE [LARGE SCALE GENOMIC DNA]</scope>
    <source>
        <strain evidence="7">Ps</strain>
    </source>
</reference>
<evidence type="ECO:0000256" key="1">
    <source>
        <dbReference type="ARBA" id="ARBA00022723"/>
    </source>
</evidence>
<dbReference type="InterPro" id="IPR011051">
    <property type="entry name" value="RmlC_Cupin_sf"/>
</dbReference>
<evidence type="ECO:0000313" key="6">
    <source>
        <dbReference type="EMBL" id="CRX37267.1"/>
    </source>
</evidence>
<comment type="cofactor">
    <cofactor evidence="3">
        <name>Zn(2+)</name>
        <dbReference type="ChEBI" id="CHEBI:29105"/>
    </cofactor>
    <text evidence="3">Binds 1 zinc ion per subunit.</text>
</comment>
<dbReference type="SUPFAM" id="SSF51182">
    <property type="entry name" value="RmlC-like cupins"/>
    <property type="match status" value="1"/>
</dbReference>
<protein>
    <submittedName>
        <fullName evidence="6">| gmuF / putative mannose-6-phosphate isomerase gmuF |:136847 Reverse</fullName>
    </submittedName>
</protein>
<dbReference type="GO" id="GO:0008270">
    <property type="term" value="F:zinc ion binding"/>
    <property type="evidence" value="ECO:0007669"/>
    <property type="project" value="InterPro"/>
</dbReference>
<evidence type="ECO:0000256" key="3">
    <source>
        <dbReference type="PIRSR" id="PIRSR036894-1"/>
    </source>
</evidence>
<organism evidence="6 7">
    <name type="scientific">Candidatus Hepatoplasma crinochetorum</name>
    <dbReference type="NCBI Taxonomy" id="295596"/>
    <lineage>
        <taxon>Bacteria</taxon>
        <taxon>Bacillati</taxon>
        <taxon>Mycoplasmatota</taxon>
        <taxon>Mollicutes</taxon>
        <taxon>Candidatus Hepatoplasmataceae</taxon>
        <taxon>Candidatus Hepatoplasma</taxon>
    </lineage>
</organism>
<evidence type="ECO:0000256" key="4">
    <source>
        <dbReference type="PIRSR" id="PIRSR036894-2"/>
    </source>
</evidence>
<evidence type="ECO:0000259" key="5">
    <source>
        <dbReference type="Pfam" id="PF20511"/>
    </source>
</evidence>
<dbReference type="GO" id="GO:0004476">
    <property type="term" value="F:mannose-6-phosphate isomerase activity"/>
    <property type="evidence" value="ECO:0007669"/>
    <property type="project" value="InterPro"/>
</dbReference>
<dbReference type="PANTHER" id="PTHR42742">
    <property type="entry name" value="TRANSCRIPTIONAL REPRESSOR MPRA"/>
    <property type="match status" value="1"/>
</dbReference>
<feature type="active site" evidence="4">
    <location>
        <position position="187"/>
    </location>
</feature>
<proteinExistence type="predicted"/>
<dbReference type="InterPro" id="IPR051804">
    <property type="entry name" value="Carb_Metab_Reg_Kinase/Isom"/>
</dbReference>